<sequence length="100" mass="10575">MIAATAIAVSVFVAFQVASELLGWELRDTAENQLRADSRVLATTAERAGLAQVQLPPYPGSGRLVRVILPDGSTRTPAGQPALPPSASTPGAWRRARRPT</sequence>
<dbReference type="EMBL" id="BJHW01000001">
    <property type="protein sequence ID" value="GDY52118.1"/>
    <property type="molecule type" value="Genomic_DNA"/>
</dbReference>
<evidence type="ECO:0000313" key="3">
    <source>
        <dbReference type="Proteomes" id="UP000301309"/>
    </source>
</evidence>
<proteinExistence type="predicted"/>
<dbReference type="AlphaFoldDB" id="A0A4D4L0I6"/>
<name>A0A4D4L0I6_STRVO</name>
<comment type="caution">
    <text evidence="2">The sequence shown here is derived from an EMBL/GenBank/DDBJ whole genome shotgun (WGS) entry which is preliminary data.</text>
</comment>
<gene>
    <name evidence="2" type="ORF">SVIO_027410</name>
</gene>
<evidence type="ECO:0000313" key="2">
    <source>
        <dbReference type="EMBL" id="GDY52118.1"/>
    </source>
</evidence>
<protein>
    <submittedName>
        <fullName evidence="2">Uncharacterized protein</fullName>
    </submittedName>
</protein>
<keyword evidence="3" id="KW-1185">Reference proteome</keyword>
<feature type="region of interest" description="Disordered" evidence="1">
    <location>
        <begin position="71"/>
        <end position="100"/>
    </location>
</feature>
<dbReference type="Proteomes" id="UP000301309">
    <property type="component" value="Unassembled WGS sequence"/>
</dbReference>
<reference evidence="2 3" key="1">
    <citation type="journal article" date="2020" name="Int. J. Syst. Evol. Microbiol.">
        <title>Reclassification of Streptomyces castelarensis and Streptomyces sporoclivatus as later heterotypic synonyms of Streptomyces antimycoticus.</title>
        <authorList>
            <person name="Komaki H."/>
            <person name="Tamura T."/>
        </authorList>
    </citation>
    <scope>NUCLEOTIDE SEQUENCE [LARGE SCALE GENOMIC DNA]</scope>
    <source>
        <strain evidence="2 3">NBRC 13459</strain>
    </source>
</reference>
<accession>A0A4D4L0I6</accession>
<evidence type="ECO:0000256" key="1">
    <source>
        <dbReference type="SAM" id="MobiDB-lite"/>
    </source>
</evidence>
<organism evidence="2 3">
    <name type="scientific">Streptomyces violaceusniger</name>
    <dbReference type="NCBI Taxonomy" id="68280"/>
    <lineage>
        <taxon>Bacteria</taxon>
        <taxon>Bacillati</taxon>
        <taxon>Actinomycetota</taxon>
        <taxon>Actinomycetes</taxon>
        <taxon>Kitasatosporales</taxon>
        <taxon>Streptomycetaceae</taxon>
        <taxon>Streptomyces</taxon>
        <taxon>Streptomyces violaceusniger group</taxon>
    </lineage>
</organism>